<dbReference type="NCBIfam" id="TIGR00277">
    <property type="entry name" value="HDIG"/>
    <property type="match status" value="1"/>
</dbReference>
<feature type="domain" description="HD-GYP" evidence="1">
    <location>
        <begin position="107"/>
        <end position="303"/>
    </location>
</feature>
<organism evidence="2 3">
    <name type="scientific">Pectinatus brassicae</name>
    <dbReference type="NCBI Taxonomy" id="862415"/>
    <lineage>
        <taxon>Bacteria</taxon>
        <taxon>Bacillati</taxon>
        <taxon>Bacillota</taxon>
        <taxon>Negativicutes</taxon>
        <taxon>Selenomonadales</taxon>
        <taxon>Selenomonadaceae</taxon>
        <taxon>Pectinatus</taxon>
    </lineage>
</organism>
<dbReference type="CDD" id="cd00077">
    <property type="entry name" value="HDc"/>
    <property type="match status" value="1"/>
</dbReference>
<comment type="caution">
    <text evidence="2">The sequence shown here is derived from an EMBL/GenBank/DDBJ whole genome shotgun (WGS) entry which is preliminary data.</text>
</comment>
<dbReference type="InterPro" id="IPR037522">
    <property type="entry name" value="HD_GYP_dom"/>
</dbReference>
<dbReference type="InterPro" id="IPR003607">
    <property type="entry name" value="HD/PDEase_dom"/>
</dbReference>
<gene>
    <name evidence="2" type="ORF">HNR32_000713</name>
</gene>
<dbReference type="Proteomes" id="UP000559117">
    <property type="component" value="Unassembled WGS sequence"/>
</dbReference>
<evidence type="ECO:0000313" key="2">
    <source>
        <dbReference type="EMBL" id="MBB5335586.1"/>
    </source>
</evidence>
<protein>
    <submittedName>
        <fullName evidence="2">Putative nucleotidyltransferase with HDIG domain</fullName>
    </submittedName>
</protein>
<dbReference type="AlphaFoldDB" id="A0A840UEP8"/>
<dbReference type="Gene3D" id="1.10.3210.10">
    <property type="entry name" value="Hypothetical protein af1432"/>
    <property type="match status" value="1"/>
</dbReference>
<dbReference type="SMART" id="SM00471">
    <property type="entry name" value="HDc"/>
    <property type="match status" value="1"/>
</dbReference>
<proteinExistence type="predicted"/>
<dbReference type="InterPro" id="IPR006675">
    <property type="entry name" value="HDIG_dom"/>
</dbReference>
<dbReference type="PANTHER" id="PTHR43155">
    <property type="entry name" value="CYCLIC DI-GMP PHOSPHODIESTERASE PA4108-RELATED"/>
    <property type="match status" value="1"/>
</dbReference>
<keyword evidence="2" id="KW-0808">Transferase</keyword>
<dbReference type="GO" id="GO:0016740">
    <property type="term" value="F:transferase activity"/>
    <property type="evidence" value="ECO:0007669"/>
    <property type="project" value="UniProtKB-KW"/>
</dbReference>
<dbReference type="EMBL" id="JACHFH010000006">
    <property type="protein sequence ID" value="MBB5335586.1"/>
    <property type="molecule type" value="Genomic_DNA"/>
</dbReference>
<accession>A0A840UEP8</accession>
<sequence length="378" mass="42524">MITISTDKLKPGMITCQSIYDSSGLFLLRRGTKLTSFYIRKIIEADIKEITVLSTNIYKNIELPNDVVFETTRSKTIQSLSTTFDILEEKGVLIIDKIQSCIISIIKDLMRNKSNLVQINDISTYDNYTLVHSVNVAVLSSLIGVIYNLSPKDLEELTLGALLHDIGKIFIPLDILNKPSTLSDDEFDNIKKHPVYSMQKLRDASSFSQSIIEIAAQHHERIDGKGYPNNLASNDISFFAKIVAIADVYDALTSIRPYKKAYKPHIAYTIMMFHSEGQFDVNILKKFFAYVALYPNGTIVKTNLGAAIVKESLQGQVTNPIIFIFTDKHHQLLSNPLLVDLAKNSSCYIESVLDDNEILFLIEQLHFDPVSLLDTGIH</sequence>
<name>A0A840UEP8_9FIRM</name>
<dbReference type="PROSITE" id="PS51832">
    <property type="entry name" value="HD_GYP"/>
    <property type="match status" value="1"/>
</dbReference>
<keyword evidence="3" id="KW-1185">Reference proteome</keyword>
<dbReference type="Pfam" id="PF13487">
    <property type="entry name" value="HD_5"/>
    <property type="match status" value="1"/>
</dbReference>
<evidence type="ECO:0000259" key="1">
    <source>
        <dbReference type="PROSITE" id="PS51832"/>
    </source>
</evidence>
<dbReference type="SUPFAM" id="SSF109604">
    <property type="entry name" value="HD-domain/PDEase-like"/>
    <property type="match status" value="1"/>
</dbReference>
<dbReference type="PANTHER" id="PTHR43155:SF2">
    <property type="entry name" value="CYCLIC DI-GMP PHOSPHODIESTERASE PA4108"/>
    <property type="match status" value="1"/>
</dbReference>
<evidence type="ECO:0000313" key="3">
    <source>
        <dbReference type="Proteomes" id="UP000559117"/>
    </source>
</evidence>
<reference evidence="2 3" key="1">
    <citation type="submission" date="2020-08" db="EMBL/GenBank/DDBJ databases">
        <title>Genomic Encyclopedia of Type Strains, Phase IV (KMG-IV): sequencing the most valuable type-strain genomes for metagenomic binning, comparative biology and taxonomic classification.</title>
        <authorList>
            <person name="Goeker M."/>
        </authorList>
    </citation>
    <scope>NUCLEOTIDE SEQUENCE [LARGE SCALE GENOMIC DNA]</scope>
    <source>
        <strain evidence="2 3">DSM 24661</strain>
    </source>
</reference>
<dbReference type="RefSeq" id="WP_183859701.1">
    <property type="nucleotide sequence ID" value="NZ_JACHFH010000006.1"/>
</dbReference>